<evidence type="ECO:0000256" key="1">
    <source>
        <dbReference type="SAM" id="MobiDB-lite"/>
    </source>
</evidence>
<gene>
    <name evidence="2" type="ORF">BO86DRAFT_374826</name>
</gene>
<dbReference type="Proteomes" id="UP000249497">
    <property type="component" value="Unassembled WGS sequence"/>
</dbReference>
<organism evidence="2 3">
    <name type="scientific">Aspergillus japonicus CBS 114.51</name>
    <dbReference type="NCBI Taxonomy" id="1448312"/>
    <lineage>
        <taxon>Eukaryota</taxon>
        <taxon>Fungi</taxon>
        <taxon>Dikarya</taxon>
        <taxon>Ascomycota</taxon>
        <taxon>Pezizomycotina</taxon>
        <taxon>Eurotiomycetes</taxon>
        <taxon>Eurotiomycetidae</taxon>
        <taxon>Eurotiales</taxon>
        <taxon>Aspergillaceae</taxon>
        <taxon>Aspergillus</taxon>
        <taxon>Aspergillus subgen. Circumdati</taxon>
    </lineage>
</organism>
<keyword evidence="3" id="KW-1185">Reference proteome</keyword>
<proteinExistence type="predicted"/>
<dbReference type="EMBL" id="KZ824771">
    <property type="protein sequence ID" value="RAH86851.1"/>
    <property type="molecule type" value="Genomic_DNA"/>
</dbReference>
<sequence length="465" mass="52385">MYGEKEKPMTREGISEGFKKTPKDSDSSNPKGRPSVQDLKRVSESFQEIDPVDKDLELFSEGSKKFKTESEKNNRKRQSPRKTSAGPSGSLVGINKVNESENNPARFEECKESSDSGNREGQPQPKTAAGPSGSLWGLNQLNDLSCIPLFGMDMGIILPRGFDCAKVMNDIDKCYIVKRILNEVTVPSRNDLAQFNKTHMSWYLFNPWCLFFTALRDNLARRNPVIAEKQLNKDATQESESRIEDEDKDEPTSEGLLHRFMEVILLLFSILRGERDDWRSTPRRTVVTTVVGKSKCTIEDDGYVYLTRGGLPTAQIFAELLSAAVLNMEYLNEKVPGTGGNLLPTDLSSQPDKIPRGAEYHDSFVFHIEHYYLRIHTARFPTEYLKWVTQPAESSNRTDVIVQKVTAPYDLSKPDDRLRAARDILILLFAIRAGRTADPQGLFVARAVVPQTHKALVVPEPMNVE</sequence>
<accession>A0A8T8XFP0</accession>
<evidence type="ECO:0000313" key="2">
    <source>
        <dbReference type="EMBL" id="RAH86851.1"/>
    </source>
</evidence>
<feature type="compositionally biased region" description="Basic and acidic residues" evidence="1">
    <location>
        <begin position="106"/>
        <end position="118"/>
    </location>
</feature>
<dbReference type="GeneID" id="37174146"/>
<feature type="region of interest" description="Disordered" evidence="1">
    <location>
        <begin position="1"/>
        <end position="134"/>
    </location>
</feature>
<feature type="compositionally biased region" description="Basic and acidic residues" evidence="1">
    <location>
        <begin position="230"/>
        <end position="242"/>
    </location>
</feature>
<dbReference type="RefSeq" id="XP_025532745.1">
    <property type="nucleotide sequence ID" value="XM_025670454.1"/>
</dbReference>
<feature type="compositionally biased region" description="Basic and acidic residues" evidence="1">
    <location>
        <begin position="1"/>
        <end position="26"/>
    </location>
</feature>
<name>A0A8T8XFP0_ASPJA</name>
<dbReference type="OrthoDB" id="5414186at2759"/>
<reference evidence="2 3" key="1">
    <citation type="submission" date="2018-02" db="EMBL/GenBank/DDBJ databases">
        <title>The genomes of Aspergillus section Nigri reveals drivers in fungal speciation.</title>
        <authorList>
            <consortium name="DOE Joint Genome Institute"/>
            <person name="Vesth T.C."/>
            <person name="Nybo J."/>
            <person name="Theobald S."/>
            <person name="Brandl J."/>
            <person name="Frisvad J.C."/>
            <person name="Nielsen K.F."/>
            <person name="Lyhne E.K."/>
            <person name="Kogle M.E."/>
            <person name="Kuo A."/>
            <person name="Riley R."/>
            <person name="Clum A."/>
            <person name="Nolan M."/>
            <person name="Lipzen A."/>
            <person name="Salamov A."/>
            <person name="Henrissat B."/>
            <person name="Wiebenga A."/>
            <person name="De vries R.P."/>
            <person name="Grigoriev I.V."/>
            <person name="Mortensen U.H."/>
            <person name="Andersen M.R."/>
            <person name="Baker S.E."/>
        </authorList>
    </citation>
    <scope>NUCLEOTIDE SEQUENCE [LARGE SCALE GENOMIC DNA]</scope>
    <source>
        <strain evidence="2 3">CBS 114.51</strain>
    </source>
</reference>
<feature type="compositionally biased region" description="Basic and acidic residues" evidence="1">
    <location>
        <begin position="51"/>
        <end position="73"/>
    </location>
</feature>
<protein>
    <submittedName>
        <fullName evidence="2">Uncharacterized protein</fullName>
    </submittedName>
</protein>
<feature type="region of interest" description="Disordered" evidence="1">
    <location>
        <begin position="230"/>
        <end position="252"/>
    </location>
</feature>
<evidence type="ECO:0000313" key="3">
    <source>
        <dbReference type="Proteomes" id="UP000249497"/>
    </source>
</evidence>
<dbReference type="AlphaFoldDB" id="A0A8T8XFP0"/>